<dbReference type="GO" id="GO:0005576">
    <property type="term" value="C:extracellular region"/>
    <property type="evidence" value="ECO:0007669"/>
    <property type="project" value="UniProtKB-SubCell"/>
</dbReference>
<gene>
    <name evidence="8" type="ORF">OAory_01100830</name>
</gene>
<feature type="compositionally biased region" description="Polar residues" evidence="4">
    <location>
        <begin position="923"/>
        <end position="933"/>
    </location>
</feature>
<name>A0A1S9DI86_ASPOZ</name>
<evidence type="ECO:0000313" key="8">
    <source>
        <dbReference type="EMBL" id="OOO08787.1"/>
    </source>
</evidence>
<evidence type="ECO:0000256" key="1">
    <source>
        <dbReference type="ARBA" id="ARBA00004613"/>
    </source>
</evidence>
<feature type="transmembrane region" description="Helical" evidence="5">
    <location>
        <begin position="1361"/>
        <end position="1381"/>
    </location>
</feature>
<protein>
    <recommendedName>
        <fullName evidence="7">Rhamnogalacturonase A/B/Epimerase-like pectate lyase domain-containing protein</fullName>
    </recommendedName>
</protein>
<dbReference type="PANTHER" id="PTHR37544">
    <property type="entry name" value="SPRAY-RELATED"/>
    <property type="match status" value="1"/>
</dbReference>
<feature type="compositionally biased region" description="Polar residues" evidence="4">
    <location>
        <begin position="898"/>
        <end position="912"/>
    </location>
</feature>
<feature type="transmembrane region" description="Helical" evidence="5">
    <location>
        <begin position="1095"/>
        <end position="1120"/>
    </location>
</feature>
<dbReference type="VEuPathDB" id="FungiDB:AO090020000145"/>
<sequence>MVFSSVFRTFALCLLIAQVWAGGIQDLVNALMKPVEDSVSHLPPLDWVPHPKGIPFPTKNETAEPWRHLNTAPVAPVAPAAPAAPATPSAHAPLASASSCSSNNGSSGYWYEKIEHNDQSSFLSSEYKDSYKVFRNVVSDYKADNTGNQDSAPAIQRAIEAGASNGPSRNSKSMGTTGQPAVVYLPGGTYLLQTSLQLFTGTVLVGDPSNPPVLKAASGYSLDHIVYAKDPNHEGTNNFYIGIKNIVLDSTGVDSAKSLSLLDWTVSQATQLANVAFHMPTGSKHTGLTTQYDYNSNIIVNDLSFSGGGVGMKLSGQQWVFKNLTFTGTTIGVVAGATDIVFLGCQFQQGAIGINASETSGSLTVIDSSASGLDTFITSGDSGGAGNAIVLENVQSSGVTVSLGGKAVLTGGVSDTWVHGTMYNSGSTNKERVDGKIVVTNRASSLLSGNKYYTVSPPTYQEYRSNKVLNIKSVSSSPVYGDGQTDDTANINKILSENKDCKVIYFPAGTYIVTDTIFVPSGTRIIGDAFASTISAVGNNFKDEAFVRVMIRVGYPGDMGVAQISDMVLTVGDILPGCQLMEVNIAGKNQGDVGFWNVHFRIGGGVGTAYGLLHLTGTSSAYIENMWGWTADHDLDGSSTQTISTGRGLLVEAVAATWLIGTGFEHHTLYQYNFEHAHNVLATMQQSETPYWQGVGSTLAPAPWGNHLSASDPDFSWCAGDDATCRMALFERINGASNLFLYGGCNWAFFNNNGGCNGKCQKNAVQIIESSALYLYGTNTKSTANMILEGSTTIATEDDNAGGWGGVIAAFLYKTPQVLRSEDQQSVAASDDYYSFSDRTSNSRSPSNGSHATVVRYATPMSHPVSHTSSPAISRTHLGPPMVGSTSRLDQPVKMPNDNKNAPSPAASTVRSVQDREVHMSPMTESTSRQVPSDSYAGPPPTPGMDDVPYIRFAINQLTREEDSRSLRRPSSVASEDYPAERLIWDEGLGYFIRSPEANNTPPAQQPLLQHPSPEPVDRSLQGSVEPEAFVAVEPPKDSLLYPRLDYVPCVLRPWALTAVILCSLLMIAGIVFCNIWSQGHQGFWDYGGQGGGRYFVVQFLPQILAVIITIWTFVIQAAVYRTMPFAIMASERKLGHVLHRLPILSQNFLVPDFSQFRHGEPLVGLSLVLIWLSNMISLPLLSCFFQAKWFIIDGRGTWRWTAVQDVGWTLVAMYGLLTVALVFLVFRFVRTRSGLMWDPVSLADLVSIIQRSNILRDFEQSEILPDVGDSLNPRVLRLGYWQLSNREATFYGIGEVAAPLGNPSLHLSEKSREKQPYGLSRVSYDLEQRIGEGKYGFDEHKYSPSVRYRWAPWFLRDTFIVAWTVTIGALFIAFVLVSFIHDAIKGGFPPRLPTLPSPKSFSSFNFLYSFIPALIGNVLFLAWQPIDVYFRALQPFVSLSLPEGATADQSLLLSYPSCFPFHVTVLAILNKHYKVAWISFMSVASAAIPILAGGVFIALNYPSQSEIRIAALMPAFYAMVAFCALYTVSFLCIWPGRRRYLPHDISTLADQISFLYQSPLLSDKILREPRSKADLVTRLVVAPPGDRDHPMYGFGIYCDETRPHCRACVRTGRTCPGYPHPLDVMLRDRTAFQRKKSNISKTKAVSTTKCKEGSKELSPTLTASETTASPSPASTTSSLSSPEVVNTPVSVNVVGALSPNVPSSLCLPWESTVTSLFFNSYLYQPRDPLIRIGFMELLPDRYFNARPGTPLYLGTLAVSLFSVSAWTGNRSFLRLAEQFFVRALSKTRVALQGNLGENVFETIMAVLLLSVYEEFSAVKEHRIATKTHLQGAIALVNSGYMPQSEDTNSQIIKASTGPAYPTIEMPDVWPMAAPIPQSASSQLTAAATELVNLRQVWDKFASQPELYGADEINRIYSLAMVLDSKLRAWTWALPKHWAPVPATMIPRSVRDAGMFKNRCDCYTEMWIGSTWNTYRESRIVVQNIILNCLRLLPNLGTPDRVEAVVSTIREMATDICAAVPFFLGSQTMSVHLDPSKVEYPEAEERRVTLAHQQTAPLLGGWLIRSELEYLCSPDLCLSDEQQTWVKSQMHRIWRIYTFESRVI</sequence>
<evidence type="ECO:0000256" key="2">
    <source>
        <dbReference type="ARBA" id="ARBA00022525"/>
    </source>
</evidence>
<dbReference type="PANTHER" id="PTHR37544:SF1">
    <property type="entry name" value="PHOSPHORIBOSYLAMINOIMIDAZOLE-SUCCINOCARBOXAMIDE SYNTHASE"/>
    <property type="match status" value="1"/>
</dbReference>
<feature type="transmembrane region" description="Helical" evidence="5">
    <location>
        <begin position="1402"/>
        <end position="1424"/>
    </location>
</feature>
<dbReference type="InterPro" id="IPR011050">
    <property type="entry name" value="Pectin_lyase_fold/virulence"/>
</dbReference>
<feature type="chain" id="PRO_5012774879" description="Rhamnogalacturonase A/B/Epimerase-like pectate lyase domain-containing protein" evidence="6">
    <location>
        <begin position="22"/>
        <end position="2104"/>
    </location>
</feature>
<accession>A0A1S9DI86</accession>
<dbReference type="InterPro" id="IPR012334">
    <property type="entry name" value="Pectin_lyas_fold"/>
</dbReference>
<feature type="region of interest" description="Disordered" evidence="4">
    <location>
        <begin position="995"/>
        <end position="1020"/>
    </location>
</feature>
<evidence type="ECO:0000256" key="6">
    <source>
        <dbReference type="SAM" id="SignalP"/>
    </source>
</evidence>
<dbReference type="VEuPathDB" id="FungiDB:AO090020000144"/>
<dbReference type="eggNOG" id="ENOG502SKGN">
    <property type="taxonomic scope" value="Eukaryota"/>
</dbReference>
<keyword evidence="3 6" id="KW-0732">Signal</keyword>
<evidence type="ECO:0000256" key="4">
    <source>
        <dbReference type="SAM" id="MobiDB-lite"/>
    </source>
</evidence>
<dbReference type="CDD" id="cd23668">
    <property type="entry name" value="GH55_beta13glucanase-like"/>
    <property type="match status" value="1"/>
</dbReference>
<dbReference type="SUPFAM" id="SSF51126">
    <property type="entry name" value="Pectin lyase-like"/>
    <property type="match status" value="2"/>
</dbReference>
<evidence type="ECO:0000256" key="5">
    <source>
        <dbReference type="SAM" id="Phobius"/>
    </source>
</evidence>
<reference evidence="8 9" key="1">
    <citation type="submission" date="2016-10" db="EMBL/GenBank/DDBJ databases">
        <title>Genome sequencing of Aspergillus oryzae BCC7051.</title>
        <authorList>
            <person name="Thammarongtham C."/>
            <person name="Vorapreeda T."/>
            <person name="Nookaew I."/>
            <person name="Srisuk T."/>
            <person name="Land M."/>
            <person name="Jeennor S."/>
            <person name="Laoteng K."/>
        </authorList>
    </citation>
    <scope>NUCLEOTIDE SEQUENCE [LARGE SCALE GENOMIC DNA]</scope>
    <source>
        <strain evidence="8 9">BCC7051</strain>
    </source>
</reference>
<dbReference type="FunFam" id="2.160.20.10:FF:000043">
    <property type="entry name" value="Exo-beta-1,3-glucanase, putative"/>
    <property type="match status" value="1"/>
</dbReference>
<dbReference type="FunFam" id="2.160.20.10:FF:000049">
    <property type="entry name" value="Putative exo-beta-1,3-glucanase"/>
    <property type="match status" value="1"/>
</dbReference>
<feature type="region of interest" description="Disordered" evidence="4">
    <location>
        <begin position="1635"/>
        <end position="1684"/>
    </location>
</feature>
<proteinExistence type="predicted"/>
<feature type="transmembrane region" description="Helical" evidence="5">
    <location>
        <begin position="1477"/>
        <end position="1500"/>
    </location>
</feature>
<evidence type="ECO:0000259" key="7">
    <source>
        <dbReference type="Pfam" id="PF12708"/>
    </source>
</evidence>
<keyword evidence="2" id="KW-0964">Secreted</keyword>
<dbReference type="Pfam" id="PF12708">
    <property type="entry name" value="Pect-lyase_RHGA_epim"/>
    <property type="match status" value="2"/>
</dbReference>
<feature type="domain" description="Rhamnogalacturonase A/B/Epimerase-like pectate lyase" evidence="7">
    <location>
        <begin position="134"/>
        <end position="355"/>
    </location>
</feature>
<feature type="transmembrane region" description="Helical" evidence="5">
    <location>
        <begin position="1163"/>
        <end position="1186"/>
    </location>
</feature>
<dbReference type="InterPro" id="IPR021840">
    <property type="entry name" value="DUF3433"/>
</dbReference>
<keyword evidence="5" id="KW-1133">Transmembrane helix</keyword>
<evidence type="ECO:0000256" key="3">
    <source>
        <dbReference type="ARBA" id="ARBA00022729"/>
    </source>
</evidence>
<dbReference type="EMBL" id="MKZY01000005">
    <property type="protein sequence ID" value="OOO08787.1"/>
    <property type="molecule type" value="Genomic_DNA"/>
</dbReference>
<evidence type="ECO:0000313" key="9">
    <source>
        <dbReference type="Proteomes" id="UP000190312"/>
    </source>
</evidence>
<dbReference type="OrthoDB" id="3057599at2759"/>
<dbReference type="Gene3D" id="2.160.20.10">
    <property type="entry name" value="Single-stranded right-handed beta-helix, Pectin lyase-like"/>
    <property type="match status" value="2"/>
</dbReference>
<feature type="domain" description="Rhamnogalacturonase A/B/Epimerase-like pectate lyase" evidence="7">
    <location>
        <begin position="474"/>
        <end position="545"/>
    </location>
</feature>
<feature type="compositionally biased region" description="Low complexity" evidence="4">
    <location>
        <begin position="1657"/>
        <end position="1684"/>
    </location>
</feature>
<feature type="signal peptide" evidence="6">
    <location>
        <begin position="1"/>
        <end position="21"/>
    </location>
</feature>
<feature type="transmembrane region" description="Helical" evidence="5">
    <location>
        <begin position="1207"/>
        <end position="1230"/>
    </location>
</feature>
<feature type="transmembrane region" description="Helical" evidence="5">
    <location>
        <begin position="1055"/>
        <end position="1074"/>
    </location>
</feature>
<keyword evidence="5" id="KW-0812">Transmembrane</keyword>
<dbReference type="Proteomes" id="UP000190312">
    <property type="component" value="Unassembled WGS sequence"/>
</dbReference>
<comment type="subcellular location">
    <subcellularLocation>
        <location evidence="1">Secreted</location>
    </subcellularLocation>
</comment>
<dbReference type="Pfam" id="PF11915">
    <property type="entry name" value="DUF3433"/>
    <property type="match status" value="2"/>
</dbReference>
<feature type="compositionally biased region" description="Polar residues" evidence="4">
    <location>
        <begin position="1640"/>
        <end position="1649"/>
    </location>
</feature>
<keyword evidence="5" id="KW-0472">Membrane</keyword>
<feature type="transmembrane region" description="Helical" evidence="5">
    <location>
        <begin position="1512"/>
        <end position="1535"/>
    </location>
</feature>
<dbReference type="InterPro" id="IPR024535">
    <property type="entry name" value="RHGA/B-epi-like_pectate_lyase"/>
</dbReference>
<feature type="region of interest" description="Disordered" evidence="4">
    <location>
        <begin position="862"/>
        <end position="948"/>
    </location>
</feature>
<organism evidence="8 9">
    <name type="scientific">Aspergillus oryzae</name>
    <name type="common">Yellow koji mold</name>
    <dbReference type="NCBI Taxonomy" id="5062"/>
    <lineage>
        <taxon>Eukaryota</taxon>
        <taxon>Fungi</taxon>
        <taxon>Dikarya</taxon>
        <taxon>Ascomycota</taxon>
        <taxon>Pezizomycotina</taxon>
        <taxon>Eurotiomycetes</taxon>
        <taxon>Eurotiomycetidae</taxon>
        <taxon>Eurotiales</taxon>
        <taxon>Aspergillaceae</taxon>
        <taxon>Aspergillus</taxon>
        <taxon>Aspergillus subgen. Circumdati</taxon>
    </lineage>
</organism>
<comment type="caution">
    <text evidence="8">The sequence shown here is derived from an EMBL/GenBank/DDBJ whole genome shotgun (WGS) entry which is preliminary data.</text>
</comment>